<dbReference type="GeneID" id="27349221"/>
<evidence type="ECO:0000313" key="5">
    <source>
        <dbReference type="EMBL" id="KIW24300.1"/>
    </source>
</evidence>
<dbReference type="RefSeq" id="XP_016244516.1">
    <property type="nucleotide sequence ID" value="XM_016397325.1"/>
</dbReference>
<dbReference type="OrthoDB" id="3921198at2759"/>
<evidence type="ECO:0000256" key="3">
    <source>
        <dbReference type="SAM" id="SignalP"/>
    </source>
</evidence>
<dbReference type="InterPro" id="IPR050987">
    <property type="entry name" value="AtrR-like"/>
</dbReference>
<dbReference type="EMBL" id="KN847045">
    <property type="protein sequence ID" value="KIW24300.1"/>
    <property type="molecule type" value="Genomic_DNA"/>
</dbReference>
<dbReference type="SMART" id="SM00906">
    <property type="entry name" value="Fungal_trans"/>
    <property type="match status" value="1"/>
</dbReference>
<dbReference type="HOGENOM" id="CLU_353372_0_0_1"/>
<evidence type="ECO:0000256" key="1">
    <source>
        <dbReference type="ARBA" id="ARBA00023242"/>
    </source>
</evidence>
<sequence>MSAIFALLVLDEAISTLHQTSPTDIAKEAKTPLTSWRVLIERSPRSHHARRSMETAAPPAELSGHFAGVEKIELAMPCDISLTGHCSSCVAAGIVCEVTEPSAKQQNTILLKRIRELEQTVEKFTKQVEQIGSGPTPEPLKPDGHNGYSLSHLTSRRSSPSPKQADRRLSTEIQSSPTLETAERSSLKQRRRCTNGSPSLQTHVTGDGTKTYHFYGSTSELVFLDSVREYVQQLGYEVPASGNSWRTNLDITPTRVTDNQLKSNVAAELRSQLPSQRLGAKLIEVYAQHVQAHTPILYWPSILIKFQRIYTRSPLHYEEAHITADFCVMMMVFAVGSQLSDLAEVGHGSGQQMRNGWGFFEAARRCHRLIKSTYTLDDAIITLLMSIYLLGASMPSPCWVMTGTTSRIVQDLGLHKRPSPHQLFNVEIESRNRLFWGAYMVDRIVALTFGRPVLLLDEDCDVDLPGKVDEKGTTSPHSLRFFRTSISVVSLLDSIIQLDAIPRNEENDVETMMKIDAQLLACWYRYPRDLTNDDADESIEPSTLKILFITQQARLALFRHFTNNALNNSFRNACLKKSVETSRLTAKIMLRIAKGADWEDGIAHRCNDIVYNHIFRAAIVLLLEHRLKASSGMGKVHGRGAAQNRNINILWRSLRAAAQTHLSASKSLELLQVFANTLNFDLSLTETSDEYTSGDGTTDVLIRQEPDVETYDSLPAPALTIDAAAALTAVDVLSSPSPQIQPQPKPRPGLGSNSTNNLLLPTGLPFPKRDGAGAAAATTARDEEEDCIGTEKRPSPSHCSVGSEDMDWAMFHELLDHDSIFEMYAGGVNGNDDFPVEF</sequence>
<feature type="compositionally biased region" description="Low complexity" evidence="2">
    <location>
        <begin position="748"/>
        <end position="765"/>
    </location>
</feature>
<evidence type="ECO:0000313" key="6">
    <source>
        <dbReference type="Proteomes" id="UP000054466"/>
    </source>
</evidence>
<dbReference type="CDD" id="cd12148">
    <property type="entry name" value="fungal_TF_MHR"/>
    <property type="match status" value="1"/>
</dbReference>
<evidence type="ECO:0000256" key="2">
    <source>
        <dbReference type="SAM" id="MobiDB-lite"/>
    </source>
</evidence>
<dbReference type="GO" id="GO:0003700">
    <property type="term" value="F:DNA-binding transcription factor activity"/>
    <property type="evidence" value="ECO:0007669"/>
    <property type="project" value="InterPro"/>
</dbReference>
<accession>A0A0D2C1D1</accession>
<reference evidence="5 6" key="1">
    <citation type="submission" date="2015-01" db="EMBL/GenBank/DDBJ databases">
        <title>The Genome Sequence of Cladophialophora immunda CBS83496.</title>
        <authorList>
            <consortium name="The Broad Institute Genomics Platform"/>
            <person name="Cuomo C."/>
            <person name="de Hoog S."/>
            <person name="Gorbushina A."/>
            <person name="Stielow B."/>
            <person name="Teixiera M."/>
            <person name="Abouelleil A."/>
            <person name="Chapman S.B."/>
            <person name="Priest M."/>
            <person name="Young S.K."/>
            <person name="Wortman J."/>
            <person name="Nusbaum C."/>
            <person name="Birren B."/>
        </authorList>
    </citation>
    <scope>NUCLEOTIDE SEQUENCE [LARGE SCALE GENOMIC DNA]</scope>
    <source>
        <strain evidence="5 6">CBS 83496</strain>
    </source>
</reference>
<protein>
    <recommendedName>
        <fullName evidence="4">Xylanolytic transcriptional activator regulatory domain-containing protein</fullName>
    </recommendedName>
</protein>
<feature type="compositionally biased region" description="Polar residues" evidence="2">
    <location>
        <begin position="194"/>
        <end position="204"/>
    </location>
</feature>
<feature type="chain" id="PRO_5002239438" description="Xylanolytic transcriptional activator regulatory domain-containing protein" evidence="3">
    <location>
        <begin position="20"/>
        <end position="838"/>
    </location>
</feature>
<dbReference type="GO" id="GO:0008270">
    <property type="term" value="F:zinc ion binding"/>
    <property type="evidence" value="ECO:0007669"/>
    <property type="project" value="InterPro"/>
</dbReference>
<dbReference type="VEuPathDB" id="FungiDB:PV07_10027"/>
<dbReference type="PANTHER" id="PTHR46910:SF1">
    <property type="entry name" value="MISCELLANEOUS ZN(II)2CYS6 TRANSCRIPTION FACTOR (EUROFUNG)-RELATED"/>
    <property type="match status" value="1"/>
</dbReference>
<dbReference type="PANTHER" id="PTHR46910">
    <property type="entry name" value="TRANSCRIPTION FACTOR PDR1"/>
    <property type="match status" value="1"/>
</dbReference>
<dbReference type="Proteomes" id="UP000054466">
    <property type="component" value="Unassembled WGS sequence"/>
</dbReference>
<dbReference type="AlphaFoldDB" id="A0A0D2C1D1"/>
<feature type="compositionally biased region" description="Polar residues" evidence="2">
    <location>
        <begin position="148"/>
        <end position="162"/>
    </location>
</feature>
<feature type="region of interest" description="Disordered" evidence="2">
    <location>
        <begin position="126"/>
        <end position="208"/>
    </location>
</feature>
<organism evidence="5 6">
    <name type="scientific">Cladophialophora immunda</name>
    <dbReference type="NCBI Taxonomy" id="569365"/>
    <lineage>
        <taxon>Eukaryota</taxon>
        <taxon>Fungi</taxon>
        <taxon>Dikarya</taxon>
        <taxon>Ascomycota</taxon>
        <taxon>Pezizomycotina</taxon>
        <taxon>Eurotiomycetes</taxon>
        <taxon>Chaetothyriomycetidae</taxon>
        <taxon>Chaetothyriales</taxon>
        <taxon>Herpotrichiellaceae</taxon>
        <taxon>Cladophialophora</taxon>
    </lineage>
</organism>
<dbReference type="Pfam" id="PF04082">
    <property type="entry name" value="Fungal_trans"/>
    <property type="match status" value="1"/>
</dbReference>
<keyword evidence="6" id="KW-1185">Reference proteome</keyword>
<keyword evidence="1" id="KW-0539">Nucleus</keyword>
<gene>
    <name evidence="5" type="ORF">PV07_10027</name>
</gene>
<feature type="region of interest" description="Disordered" evidence="2">
    <location>
        <begin position="734"/>
        <end position="801"/>
    </location>
</feature>
<dbReference type="InterPro" id="IPR007219">
    <property type="entry name" value="XnlR_reg_dom"/>
</dbReference>
<name>A0A0D2C1D1_9EURO</name>
<dbReference type="GO" id="GO:0006351">
    <property type="term" value="P:DNA-templated transcription"/>
    <property type="evidence" value="ECO:0007669"/>
    <property type="project" value="InterPro"/>
</dbReference>
<dbReference type="GO" id="GO:0003677">
    <property type="term" value="F:DNA binding"/>
    <property type="evidence" value="ECO:0007669"/>
    <property type="project" value="InterPro"/>
</dbReference>
<feature type="signal peptide" evidence="3">
    <location>
        <begin position="1"/>
        <end position="19"/>
    </location>
</feature>
<proteinExistence type="predicted"/>
<evidence type="ECO:0000259" key="4">
    <source>
        <dbReference type="SMART" id="SM00906"/>
    </source>
</evidence>
<keyword evidence="3" id="KW-0732">Signal</keyword>
<dbReference type="STRING" id="569365.A0A0D2C1D1"/>
<feature type="domain" description="Xylanolytic transcriptional activator regulatory" evidence="4">
    <location>
        <begin position="398"/>
        <end position="471"/>
    </location>
</feature>